<keyword evidence="7" id="KW-0699">rRNA-binding</keyword>
<evidence type="ECO:0000256" key="3">
    <source>
        <dbReference type="ARBA" id="ARBA00022517"/>
    </source>
</evidence>
<dbReference type="CDD" id="cd22534">
    <property type="entry name" value="KH-II_Era"/>
    <property type="match status" value="1"/>
</dbReference>
<evidence type="ECO:0000259" key="11">
    <source>
        <dbReference type="PROSITE" id="PS51713"/>
    </source>
</evidence>
<comment type="subunit">
    <text evidence="7">Monomer.</text>
</comment>
<dbReference type="GO" id="GO:0043024">
    <property type="term" value="F:ribosomal small subunit binding"/>
    <property type="evidence" value="ECO:0007669"/>
    <property type="project" value="TreeGrafter"/>
</dbReference>
<dbReference type="InterPro" id="IPR005225">
    <property type="entry name" value="Small_GTP-bd"/>
</dbReference>
<dbReference type="GO" id="GO:0000028">
    <property type="term" value="P:ribosomal small subunit assembly"/>
    <property type="evidence" value="ECO:0007669"/>
    <property type="project" value="TreeGrafter"/>
</dbReference>
<accession>A0A7C4AJE5</accession>
<dbReference type="Gene3D" id="3.30.300.20">
    <property type="match status" value="1"/>
</dbReference>
<dbReference type="GO" id="GO:0005829">
    <property type="term" value="C:cytosol"/>
    <property type="evidence" value="ECO:0007669"/>
    <property type="project" value="TreeGrafter"/>
</dbReference>
<reference evidence="12" key="1">
    <citation type="journal article" date="2020" name="mSystems">
        <title>Genome- and Community-Level Interaction Insights into Carbon Utilization and Element Cycling Functions of Hydrothermarchaeota in Hydrothermal Sediment.</title>
        <authorList>
            <person name="Zhou Z."/>
            <person name="Liu Y."/>
            <person name="Xu W."/>
            <person name="Pan J."/>
            <person name="Luo Z.H."/>
            <person name="Li M."/>
        </authorList>
    </citation>
    <scope>NUCLEOTIDE SEQUENCE [LARGE SCALE GENOMIC DNA]</scope>
    <source>
        <strain evidence="12">SpSt-788</strain>
    </source>
</reference>
<evidence type="ECO:0000256" key="6">
    <source>
        <dbReference type="ARBA" id="ARBA00023134"/>
    </source>
</evidence>
<dbReference type="SUPFAM" id="SSF54814">
    <property type="entry name" value="Prokaryotic type KH domain (KH-domain type II)"/>
    <property type="match status" value="1"/>
</dbReference>
<keyword evidence="7" id="KW-0472">Membrane</keyword>
<sequence length="292" mass="33861">MNDFKFGYVALIGKPNVGKSTLLNNIIGQKVSIVTEKPQTTRNRITGIKNLPNAQIIFIDTPGIHHPRHKLGEFMVKEAHEAIEIVDLVVLMVEPEKPEDADLSIIERIKKIEKPVILVINKIDRVAKQSLLPVIDIYKDLFPFKEIIPVSALKSDGIDRVLERIVFYLPEGQRLYPQDMLTDQAERFIVAEFIREKVMKYTRDEIPYSVAVQIERWQETERLINISANIFVEREGQKIIIIGKKGERLKKIATEARLDIERFLGTKVFLEVWVKIRKKWRQRDILLKALGY</sequence>
<evidence type="ECO:0000313" key="12">
    <source>
        <dbReference type="EMBL" id="HGG99494.1"/>
    </source>
</evidence>
<keyword evidence="7" id="KW-1003">Cell membrane</keyword>
<dbReference type="SUPFAM" id="SSF52540">
    <property type="entry name" value="P-loop containing nucleoside triphosphate hydrolases"/>
    <property type="match status" value="1"/>
</dbReference>
<evidence type="ECO:0000256" key="4">
    <source>
        <dbReference type="ARBA" id="ARBA00022741"/>
    </source>
</evidence>
<dbReference type="EMBL" id="DTHO01000035">
    <property type="protein sequence ID" value="HGG99494.1"/>
    <property type="molecule type" value="Genomic_DNA"/>
</dbReference>
<evidence type="ECO:0000259" key="10">
    <source>
        <dbReference type="PROSITE" id="PS50823"/>
    </source>
</evidence>
<feature type="domain" description="Era-type G" evidence="11">
    <location>
        <begin position="5"/>
        <end position="171"/>
    </location>
</feature>
<dbReference type="GO" id="GO:0005525">
    <property type="term" value="F:GTP binding"/>
    <property type="evidence" value="ECO:0007669"/>
    <property type="project" value="UniProtKB-UniRule"/>
</dbReference>
<dbReference type="InterPro" id="IPR009019">
    <property type="entry name" value="KH_sf_prok-type"/>
</dbReference>
<evidence type="ECO:0000256" key="2">
    <source>
        <dbReference type="ARBA" id="ARBA00020484"/>
    </source>
</evidence>
<feature type="region of interest" description="G3" evidence="8">
    <location>
        <begin position="60"/>
        <end position="63"/>
    </location>
</feature>
<dbReference type="GO" id="GO:0070181">
    <property type="term" value="F:small ribosomal subunit rRNA binding"/>
    <property type="evidence" value="ECO:0007669"/>
    <property type="project" value="UniProtKB-UniRule"/>
</dbReference>
<evidence type="ECO:0000256" key="8">
    <source>
        <dbReference type="PROSITE-ProRule" id="PRU01050"/>
    </source>
</evidence>
<dbReference type="NCBIfam" id="NF000908">
    <property type="entry name" value="PRK00089.1"/>
    <property type="match status" value="1"/>
</dbReference>
<dbReference type="PANTHER" id="PTHR42698:SF1">
    <property type="entry name" value="GTPASE ERA, MITOCHONDRIAL"/>
    <property type="match status" value="1"/>
</dbReference>
<dbReference type="AlphaFoldDB" id="A0A7C4AJE5"/>
<keyword evidence="6 7" id="KW-0342">GTP-binding</keyword>
<comment type="function">
    <text evidence="7">An essential GTPase that binds both GDP and GTP, with rapid nucleotide exchange. Plays a role in 16S rRNA processing and 30S ribosomal subunit biogenesis and possibly also in cell cycle regulation and energy metabolism.</text>
</comment>
<keyword evidence="5 7" id="KW-0694">RNA-binding</keyword>
<dbReference type="NCBIfam" id="TIGR00231">
    <property type="entry name" value="small_GTP"/>
    <property type="match status" value="1"/>
</dbReference>
<comment type="subcellular location">
    <subcellularLocation>
        <location evidence="7">Cytoplasm</location>
    </subcellularLocation>
    <subcellularLocation>
        <location evidence="7">Cell membrane</location>
        <topology evidence="7">Peripheral membrane protein</topology>
    </subcellularLocation>
</comment>
<dbReference type="Gene3D" id="3.40.50.300">
    <property type="entry name" value="P-loop containing nucleotide triphosphate hydrolases"/>
    <property type="match status" value="1"/>
</dbReference>
<organism evidence="12">
    <name type="scientific">Thermodesulfovibrio aggregans</name>
    <dbReference type="NCBI Taxonomy" id="86166"/>
    <lineage>
        <taxon>Bacteria</taxon>
        <taxon>Pseudomonadati</taxon>
        <taxon>Nitrospirota</taxon>
        <taxon>Thermodesulfovibrionia</taxon>
        <taxon>Thermodesulfovibrionales</taxon>
        <taxon>Thermodesulfovibrionaceae</taxon>
        <taxon>Thermodesulfovibrio</taxon>
    </lineage>
</organism>
<evidence type="ECO:0000256" key="5">
    <source>
        <dbReference type="ARBA" id="ARBA00022884"/>
    </source>
</evidence>
<dbReference type="InterPro" id="IPR027417">
    <property type="entry name" value="P-loop_NTPase"/>
</dbReference>
<feature type="region of interest" description="G5" evidence="8">
    <location>
        <begin position="150"/>
        <end position="152"/>
    </location>
</feature>
<protein>
    <recommendedName>
        <fullName evidence="2 7">GTPase Era</fullName>
    </recommendedName>
</protein>
<gene>
    <name evidence="7" type="primary">era</name>
    <name evidence="12" type="ORF">ENV75_03455</name>
</gene>
<dbReference type="Pfam" id="PF01926">
    <property type="entry name" value="MMR_HSR1"/>
    <property type="match status" value="1"/>
</dbReference>
<dbReference type="InterPro" id="IPR005662">
    <property type="entry name" value="GTPase_Era-like"/>
</dbReference>
<keyword evidence="3 7" id="KW-0690">Ribosome biogenesis</keyword>
<name>A0A7C4AJE5_9BACT</name>
<dbReference type="CDD" id="cd04163">
    <property type="entry name" value="Era"/>
    <property type="match status" value="1"/>
</dbReference>
<feature type="region of interest" description="G4" evidence="8">
    <location>
        <begin position="121"/>
        <end position="124"/>
    </location>
</feature>
<evidence type="ECO:0000256" key="9">
    <source>
        <dbReference type="RuleBase" id="RU003761"/>
    </source>
</evidence>
<dbReference type="FunFam" id="3.40.50.300:FF:000094">
    <property type="entry name" value="GTPase Era"/>
    <property type="match status" value="1"/>
</dbReference>
<dbReference type="FunFam" id="3.30.300.20:FF:000003">
    <property type="entry name" value="GTPase Era"/>
    <property type="match status" value="1"/>
</dbReference>
<feature type="binding site" evidence="7">
    <location>
        <begin position="13"/>
        <end position="20"/>
    </location>
    <ligand>
        <name>GTP</name>
        <dbReference type="ChEBI" id="CHEBI:37565"/>
    </ligand>
</feature>
<dbReference type="GO" id="GO:0003924">
    <property type="term" value="F:GTPase activity"/>
    <property type="evidence" value="ECO:0007669"/>
    <property type="project" value="UniProtKB-UniRule"/>
</dbReference>
<comment type="caution">
    <text evidence="12">The sequence shown here is derived from an EMBL/GenBank/DDBJ whole genome shotgun (WGS) entry which is preliminary data.</text>
</comment>
<dbReference type="InterPro" id="IPR015946">
    <property type="entry name" value="KH_dom-like_a/b"/>
</dbReference>
<proteinExistence type="inferred from homology"/>
<feature type="region of interest" description="G1" evidence="8">
    <location>
        <begin position="13"/>
        <end position="20"/>
    </location>
</feature>
<dbReference type="NCBIfam" id="TIGR00436">
    <property type="entry name" value="era"/>
    <property type="match status" value="1"/>
</dbReference>
<dbReference type="PROSITE" id="PS50823">
    <property type="entry name" value="KH_TYPE_2"/>
    <property type="match status" value="1"/>
</dbReference>
<dbReference type="InterPro" id="IPR004044">
    <property type="entry name" value="KH_dom_type_2"/>
</dbReference>
<dbReference type="InterPro" id="IPR030388">
    <property type="entry name" value="G_ERA_dom"/>
</dbReference>
<feature type="binding site" evidence="7">
    <location>
        <begin position="60"/>
        <end position="64"/>
    </location>
    <ligand>
        <name>GTP</name>
        <dbReference type="ChEBI" id="CHEBI:37565"/>
    </ligand>
</feature>
<feature type="region of interest" description="G2" evidence="8">
    <location>
        <begin position="39"/>
        <end position="43"/>
    </location>
</feature>
<keyword evidence="7" id="KW-0963">Cytoplasm</keyword>
<dbReference type="GO" id="GO:0005886">
    <property type="term" value="C:plasma membrane"/>
    <property type="evidence" value="ECO:0007669"/>
    <property type="project" value="UniProtKB-SubCell"/>
</dbReference>
<feature type="binding site" evidence="7">
    <location>
        <begin position="121"/>
        <end position="124"/>
    </location>
    <ligand>
        <name>GTP</name>
        <dbReference type="ChEBI" id="CHEBI:37565"/>
    </ligand>
</feature>
<comment type="similarity">
    <text evidence="1 7 8 9">Belongs to the TRAFAC class TrmE-Era-EngA-EngB-Septin-like GTPase superfamily. Era GTPase family.</text>
</comment>
<dbReference type="HAMAP" id="MF_00367">
    <property type="entry name" value="GTPase_Era"/>
    <property type="match status" value="1"/>
</dbReference>
<evidence type="ECO:0000256" key="1">
    <source>
        <dbReference type="ARBA" id="ARBA00007921"/>
    </source>
</evidence>
<dbReference type="PROSITE" id="PS51713">
    <property type="entry name" value="G_ERA"/>
    <property type="match status" value="1"/>
</dbReference>
<dbReference type="Pfam" id="PF07650">
    <property type="entry name" value="KH_2"/>
    <property type="match status" value="1"/>
</dbReference>
<feature type="domain" description="KH type-2" evidence="10">
    <location>
        <begin position="202"/>
        <end position="278"/>
    </location>
</feature>
<dbReference type="InterPro" id="IPR006073">
    <property type="entry name" value="GTP-bd"/>
</dbReference>
<dbReference type="PANTHER" id="PTHR42698">
    <property type="entry name" value="GTPASE ERA"/>
    <property type="match status" value="1"/>
</dbReference>
<evidence type="ECO:0000256" key="7">
    <source>
        <dbReference type="HAMAP-Rule" id="MF_00367"/>
    </source>
</evidence>
<keyword evidence="4 7" id="KW-0547">Nucleotide-binding</keyword>